<evidence type="ECO:0000256" key="9">
    <source>
        <dbReference type="ARBA" id="ARBA00022840"/>
    </source>
</evidence>
<dbReference type="Gene3D" id="1.10.287.3610">
    <property type="match status" value="1"/>
</dbReference>
<evidence type="ECO:0000313" key="23">
    <source>
        <dbReference type="Proteomes" id="UP000321528"/>
    </source>
</evidence>
<keyword evidence="23" id="KW-1185">Reference proteome</keyword>
<dbReference type="OrthoDB" id="1493837at2"/>
<keyword evidence="11" id="KW-0443">Lipid metabolism</keyword>
<evidence type="ECO:0000256" key="7">
    <source>
        <dbReference type="ARBA" id="ARBA00022741"/>
    </source>
</evidence>
<feature type="transmembrane region" description="Helical" evidence="19">
    <location>
        <begin position="96"/>
        <end position="117"/>
    </location>
</feature>
<evidence type="ECO:0000313" key="20">
    <source>
        <dbReference type="EMBL" id="RIV68587.1"/>
    </source>
</evidence>
<feature type="binding site" evidence="17">
    <location>
        <position position="76"/>
    </location>
    <ligand>
        <name>ATP</name>
        <dbReference type="ChEBI" id="CHEBI:30616"/>
    </ligand>
</feature>
<keyword evidence="10 19" id="KW-1133">Transmembrane helix</keyword>
<keyword evidence="5" id="KW-0808">Transferase</keyword>
<keyword evidence="18" id="KW-0479">Metal-binding</keyword>
<evidence type="ECO:0000256" key="17">
    <source>
        <dbReference type="PIRSR" id="PIRSR600829-3"/>
    </source>
</evidence>
<evidence type="ECO:0000256" key="3">
    <source>
        <dbReference type="ARBA" id="ARBA00022475"/>
    </source>
</evidence>
<evidence type="ECO:0000313" key="21">
    <source>
        <dbReference type="EMBL" id="TXK00285.1"/>
    </source>
</evidence>
<keyword evidence="13" id="KW-0594">Phospholipid biosynthesis</keyword>
<keyword evidence="9 17" id="KW-0067">ATP-binding</keyword>
<proteinExistence type="inferred from homology"/>
<keyword evidence="3" id="KW-1003">Cell membrane</keyword>
<comment type="similarity">
    <text evidence="2">Belongs to the bacterial diacylglycerol kinase family.</text>
</comment>
<keyword evidence="7 17" id="KW-0547">Nucleotide-binding</keyword>
<dbReference type="Proteomes" id="UP000284189">
    <property type="component" value="Unassembled WGS sequence"/>
</dbReference>
<dbReference type="Pfam" id="PF01219">
    <property type="entry name" value="DAGK_prokar"/>
    <property type="match status" value="1"/>
</dbReference>
<keyword evidence="4" id="KW-0444">Lipid biosynthesis</keyword>
<dbReference type="PANTHER" id="PTHR34299:SF1">
    <property type="entry name" value="DIACYLGLYCEROL KINASE"/>
    <property type="match status" value="1"/>
</dbReference>
<evidence type="ECO:0000256" key="19">
    <source>
        <dbReference type="SAM" id="Phobius"/>
    </source>
</evidence>
<dbReference type="GO" id="GO:0046872">
    <property type="term" value="F:metal ion binding"/>
    <property type="evidence" value="ECO:0007669"/>
    <property type="project" value="UniProtKB-KW"/>
</dbReference>
<sequence length="121" mass="13486">MPKESLFMNRIRGVGYALKGMFLLLRTESSIQIQFCIAVIMTVAGFYFKISNTEWIFQLLAIGMVMGIEALNTAIEKVSDYIQPEKDPKIGFIKDISAGAVMIVSIIASIIGLIIYVPKFM</sequence>
<feature type="binding site" evidence="18">
    <location>
        <position position="76"/>
    </location>
    <ligand>
        <name>a divalent metal cation</name>
        <dbReference type="ChEBI" id="CHEBI:60240"/>
    </ligand>
</feature>
<comment type="cofactor">
    <cofactor evidence="18">
        <name>Mg(2+)</name>
        <dbReference type="ChEBI" id="CHEBI:18420"/>
    </cofactor>
    <text evidence="18">Mn(2+), Zn(2+), Cd(2+) and Co(2+) support activity to lesser extents.</text>
</comment>
<reference evidence="20 22" key="1">
    <citation type="submission" date="2018-08" db="EMBL/GenBank/DDBJ databases">
        <title>Proposal of Muricauda 72 sp.nov. and Muricauda NH166 sp.nov., isolated from seawater.</title>
        <authorList>
            <person name="Cheng H."/>
            <person name="Wu Y.-H."/>
            <person name="Guo L.-L."/>
            <person name="Xu X.-W."/>
        </authorList>
    </citation>
    <scope>NUCLEOTIDE SEQUENCE [LARGE SCALE GENOMIC DNA]</scope>
    <source>
        <strain evidence="20 22">NH166</strain>
    </source>
</reference>
<feature type="binding site" evidence="17">
    <location>
        <begin position="94"/>
        <end position="95"/>
    </location>
    <ligand>
        <name>ATP</name>
        <dbReference type="ChEBI" id="CHEBI:30616"/>
    </ligand>
</feature>
<keyword evidence="14" id="KW-1208">Phospholipid metabolism</keyword>
<feature type="binding site" evidence="17">
    <location>
        <position position="16"/>
    </location>
    <ligand>
        <name>ATP</name>
        <dbReference type="ChEBI" id="CHEBI:30616"/>
    </ligand>
</feature>
<evidence type="ECO:0000256" key="14">
    <source>
        <dbReference type="ARBA" id="ARBA00023264"/>
    </source>
</evidence>
<feature type="binding site" evidence="17">
    <location>
        <position position="28"/>
    </location>
    <ligand>
        <name>ATP</name>
        <dbReference type="ChEBI" id="CHEBI:30616"/>
    </ligand>
</feature>
<dbReference type="GO" id="GO:0016301">
    <property type="term" value="F:kinase activity"/>
    <property type="evidence" value="ECO:0007669"/>
    <property type="project" value="UniProtKB-KW"/>
</dbReference>
<feature type="transmembrane region" description="Helical" evidence="19">
    <location>
        <begin position="56"/>
        <end position="75"/>
    </location>
</feature>
<dbReference type="RefSeq" id="WP_119641426.1">
    <property type="nucleotide sequence ID" value="NZ_QXFJ01000030.1"/>
</dbReference>
<dbReference type="InterPro" id="IPR033717">
    <property type="entry name" value="UDPK"/>
</dbReference>
<evidence type="ECO:0000256" key="11">
    <source>
        <dbReference type="ARBA" id="ARBA00023098"/>
    </source>
</evidence>
<gene>
    <name evidence="20" type="ORF">D2U88_15425</name>
    <name evidence="21" type="ORF">FQ019_15255</name>
</gene>
<keyword evidence="8 20" id="KW-0418">Kinase</keyword>
<reference evidence="21 23" key="2">
    <citation type="submission" date="2019-07" db="EMBL/GenBank/DDBJ databases">
        <title>Draft genome of two Muricauda strains isolated from deep sea.</title>
        <authorList>
            <person name="Sun C."/>
        </authorList>
    </citation>
    <scope>NUCLEOTIDE SEQUENCE [LARGE SCALE GENOMIC DNA]</scope>
    <source>
        <strain evidence="21 23">NH166</strain>
    </source>
</reference>
<dbReference type="InterPro" id="IPR000829">
    <property type="entry name" value="DAGK"/>
</dbReference>
<evidence type="ECO:0000256" key="13">
    <source>
        <dbReference type="ARBA" id="ARBA00023209"/>
    </source>
</evidence>
<evidence type="ECO:0000256" key="6">
    <source>
        <dbReference type="ARBA" id="ARBA00022692"/>
    </source>
</evidence>
<evidence type="ECO:0000256" key="2">
    <source>
        <dbReference type="ARBA" id="ARBA00005967"/>
    </source>
</evidence>
<dbReference type="GO" id="GO:0008654">
    <property type="term" value="P:phospholipid biosynthetic process"/>
    <property type="evidence" value="ECO:0007669"/>
    <property type="project" value="UniProtKB-KW"/>
</dbReference>
<evidence type="ECO:0000256" key="5">
    <source>
        <dbReference type="ARBA" id="ARBA00022679"/>
    </source>
</evidence>
<feature type="binding site" evidence="16">
    <location>
        <position position="69"/>
    </location>
    <ligand>
        <name>substrate</name>
    </ligand>
</feature>
<comment type="caution">
    <text evidence="20">The sequence shown here is derived from an EMBL/GenBank/DDBJ whole genome shotgun (WGS) entry which is preliminary data.</text>
</comment>
<keyword evidence="18" id="KW-0460">Magnesium</keyword>
<dbReference type="EMBL" id="QXFJ01000030">
    <property type="protein sequence ID" value="RIV68587.1"/>
    <property type="molecule type" value="Genomic_DNA"/>
</dbReference>
<evidence type="ECO:0000256" key="4">
    <source>
        <dbReference type="ARBA" id="ARBA00022516"/>
    </source>
</evidence>
<name>A0A418N3X2_9FLAO</name>
<organism evidence="20 22">
    <name type="scientific">Flagellimonas aequoris</name>
    <dbReference type="NCBI Taxonomy" id="2306997"/>
    <lineage>
        <taxon>Bacteria</taxon>
        <taxon>Pseudomonadati</taxon>
        <taxon>Bacteroidota</taxon>
        <taxon>Flavobacteriia</taxon>
        <taxon>Flavobacteriales</taxon>
        <taxon>Flavobacteriaceae</taxon>
        <taxon>Flagellimonas</taxon>
    </lineage>
</organism>
<keyword evidence="12 19" id="KW-0472">Membrane</keyword>
<dbReference type="EMBL" id="VNWL01000029">
    <property type="protein sequence ID" value="TXK00285.1"/>
    <property type="molecule type" value="Genomic_DNA"/>
</dbReference>
<evidence type="ECO:0000256" key="12">
    <source>
        <dbReference type="ARBA" id="ARBA00023136"/>
    </source>
</evidence>
<accession>A0A418N3X2</accession>
<evidence type="ECO:0000256" key="1">
    <source>
        <dbReference type="ARBA" id="ARBA00004651"/>
    </source>
</evidence>
<dbReference type="CDD" id="cd14265">
    <property type="entry name" value="UDPK_IM_like"/>
    <property type="match status" value="1"/>
</dbReference>
<dbReference type="GO" id="GO:0005886">
    <property type="term" value="C:plasma membrane"/>
    <property type="evidence" value="ECO:0007669"/>
    <property type="project" value="UniProtKB-SubCell"/>
</dbReference>
<feature type="active site" description="Proton acceptor" evidence="15">
    <location>
        <position position="69"/>
    </location>
</feature>
<feature type="transmembrane region" description="Helical" evidence="19">
    <location>
        <begin position="31"/>
        <end position="50"/>
    </location>
</feature>
<dbReference type="InterPro" id="IPR036945">
    <property type="entry name" value="DAGK_sf"/>
</dbReference>
<feature type="binding site" evidence="18">
    <location>
        <position position="28"/>
    </location>
    <ligand>
        <name>a divalent metal cation</name>
        <dbReference type="ChEBI" id="CHEBI:60240"/>
    </ligand>
</feature>
<evidence type="ECO:0000256" key="18">
    <source>
        <dbReference type="PIRSR" id="PIRSR600829-4"/>
    </source>
</evidence>
<keyword evidence="6 19" id="KW-0812">Transmembrane</keyword>
<dbReference type="Proteomes" id="UP000321528">
    <property type="component" value="Unassembled WGS sequence"/>
</dbReference>
<dbReference type="AlphaFoldDB" id="A0A418N3X2"/>
<dbReference type="PANTHER" id="PTHR34299">
    <property type="entry name" value="DIACYLGLYCEROL KINASE"/>
    <property type="match status" value="1"/>
</dbReference>
<evidence type="ECO:0000256" key="16">
    <source>
        <dbReference type="PIRSR" id="PIRSR600829-2"/>
    </source>
</evidence>
<protein>
    <submittedName>
        <fullName evidence="20">Diacylglycerol kinase family protein</fullName>
    </submittedName>
</protein>
<comment type="subcellular location">
    <subcellularLocation>
        <location evidence="1">Cell membrane</location>
        <topology evidence="1">Multi-pass membrane protein</topology>
    </subcellularLocation>
</comment>
<evidence type="ECO:0000256" key="10">
    <source>
        <dbReference type="ARBA" id="ARBA00022989"/>
    </source>
</evidence>
<evidence type="ECO:0000256" key="15">
    <source>
        <dbReference type="PIRSR" id="PIRSR600829-1"/>
    </source>
</evidence>
<evidence type="ECO:0000256" key="8">
    <source>
        <dbReference type="ARBA" id="ARBA00022777"/>
    </source>
</evidence>
<dbReference type="GO" id="GO:0005524">
    <property type="term" value="F:ATP binding"/>
    <property type="evidence" value="ECO:0007669"/>
    <property type="project" value="UniProtKB-KW"/>
</dbReference>
<evidence type="ECO:0000313" key="22">
    <source>
        <dbReference type="Proteomes" id="UP000284189"/>
    </source>
</evidence>